<name>A0AAN7DRB4_9FUNG</name>
<protein>
    <submittedName>
        <fullName evidence="1">Uncharacterized protein</fullName>
    </submittedName>
</protein>
<dbReference type="Proteomes" id="UP001304243">
    <property type="component" value="Unassembled WGS sequence"/>
</dbReference>
<evidence type="ECO:0000313" key="2">
    <source>
        <dbReference type="Proteomes" id="UP001304243"/>
    </source>
</evidence>
<reference evidence="1 2" key="1">
    <citation type="submission" date="2022-11" db="EMBL/GenBank/DDBJ databases">
        <title>Mucor velutinosus strain NIH1002 WGS.</title>
        <authorList>
            <person name="Subramanian P."/>
            <person name="Mullikin J.C."/>
            <person name="Segre J.A."/>
            <person name="Zelazny A.M."/>
        </authorList>
    </citation>
    <scope>NUCLEOTIDE SEQUENCE [LARGE SCALE GENOMIC DNA]</scope>
    <source>
        <strain evidence="1 2">NIH1002</strain>
    </source>
</reference>
<organism evidence="1 2">
    <name type="scientific">Mucor velutinosus</name>
    <dbReference type="NCBI Taxonomy" id="708070"/>
    <lineage>
        <taxon>Eukaryota</taxon>
        <taxon>Fungi</taxon>
        <taxon>Fungi incertae sedis</taxon>
        <taxon>Mucoromycota</taxon>
        <taxon>Mucoromycotina</taxon>
        <taxon>Mucoromycetes</taxon>
        <taxon>Mucorales</taxon>
        <taxon>Mucorineae</taxon>
        <taxon>Mucoraceae</taxon>
        <taxon>Mucor</taxon>
    </lineage>
</organism>
<keyword evidence="2" id="KW-1185">Reference proteome</keyword>
<evidence type="ECO:0000313" key="1">
    <source>
        <dbReference type="EMBL" id="KAK4521757.1"/>
    </source>
</evidence>
<dbReference type="GeneID" id="89947978"/>
<dbReference type="EMBL" id="JASEJX010000001">
    <property type="protein sequence ID" value="KAK4521757.1"/>
    <property type="molecule type" value="Genomic_DNA"/>
</dbReference>
<comment type="caution">
    <text evidence="1">The sequence shown here is derived from an EMBL/GenBank/DDBJ whole genome shotgun (WGS) entry which is preliminary data.</text>
</comment>
<gene>
    <name evidence="1" type="ORF">ATC70_004292</name>
</gene>
<proteinExistence type="predicted"/>
<sequence>MNYTMNDKNEATLVRDTLDIFFKAYVRNTPLKKCHGADCIIRSSSKRYRDMDPSLATHGERADYSIVSSRDEHLLLTLEAKRIGASMSGDFIQIAKELKG</sequence>
<accession>A0AAN7DRB4</accession>
<dbReference type="RefSeq" id="XP_064688423.1">
    <property type="nucleotide sequence ID" value="XM_064823598.1"/>
</dbReference>
<dbReference type="AlphaFoldDB" id="A0AAN7DRB4"/>